<dbReference type="EMBL" id="JBBBNY010000015">
    <property type="protein sequence ID" value="MEI7038090.1"/>
    <property type="molecule type" value="Genomic_DNA"/>
</dbReference>
<proteinExistence type="predicted"/>
<dbReference type="SUPFAM" id="SSF56935">
    <property type="entry name" value="Porins"/>
    <property type="match status" value="1"/>
</dbReference>
<evidence type="ECO:0000256" key="1">
    <source>
        <dbReference type="SAM" id="SignalP"/>
    </source>
</evidence>
<accession>A0ABU8JFN0</accession>
<dbReference type="InterPro" id="IPR023614">
    <property type="entry name" value="Porin_dom_sf"/>
</dbReference>
<gene>
    <name evidence="2" type="ORF">WAT24_15100</name>
</gene>
<feature type="chain" id="PRO_5045412952" description="Porin" evidence="1">
    <location>
        <begin position="25"/>
        <end position="412"/>
    </location>
</feature>
<protein>
    <recommendedName>
        <fullName evidence="4">Porin</fullName>
    </recommendedName>
</protein>
<dbReference type="RefSeq" id="WP_336808733.1">
    <property type="nucleotide sequence ID" value="NZ_JBBBNY010000015.1"/>
</dbReference>
<evidence type="ECO:0000313" key="3">
    <source>
        <dbReference type="Proteomes" id="UP001381174"/>
    </source>
</evidence>
<organism evidence="2 3">
    <name type="scientific">Fulvimonas yonginensis</name>
    <dbReference type="NCBI Taxonomy" id="1495200"/>
    <lineage>
        <taxon>Bacteria</taxon>
        <taxon>Pseudomonadati</taxon>
        <taxon>Pseudomonadota</taxon>
        <taxon>Gammaproteobacteria</taxon>
        <taxon>Lysobacterales</taxon>
        <taxon>Rhodanobacteraceae</taxon>
        <taxon>Fulvimonas</taxon>
    </lineage>
</organism>
<keyword evidence="3" id="KW-1185">Reference proteome</keyword>
<name>A0ABU8JFN0_9GAMM</name>
<dbReference type="Gene3D" id="2.40.160.10">
    <property type="entry name" value="Porin"/>
    <property type="match status" value="1"/>
</dbReference>
<reference evidence="2 3" key="1">
    <citation type="journal article" date="2014" name="Int. J. Syst. Evol. Microbiol.">
        <title>Fulvimonas yonginensis sp. nov., isolated from greenhouse soil, and emended description of the genus Fulvimonas.</title>
        <authorList>
            <person name="Ahn J.H."/>
            <person name="Kim S.J."/>
            <person name="Weon H.Y."/>
            <person name="Hong S.B."/>
            <person name="Seok S.J."/>
            <person name="Kwon S.W."/>
        </authorList>
    </citation>
    <scope>NUCLEOTIDE SEQUENCE [LARGE SCALE GENOMIC DNA]</scope>
    <source>
        <strain evidence="2 3">KACC 16952</strain>
    </source>
</reference>
<sequence length="412" mass="45484">MSVSARARHVALACLAALPLAGRAQDLGLHGYLDARLVDAPEQTSWTRGGLGKTRYGDGDFAPRFGGAALVGTAQLTPSLFALAGVQFQATDRAGIDVLEAWLRWRPVSTTRWRGSLQIGSFFPPVSLENDAVGWTSPWTLTPSAINSWIGEELRSTGLEARLERRGERGTWELRGALFQRNEPAGNLLAIRGWSLSDLTYGLGSRPREPDAWVVVEEGGEPPRRYDPFRRIGRAWGSYQTLAWRGVDGARIGLMHYDNHADPGAFAPYAGGDRLYAWHTYFWSLAATAQTGPVTWIAQAMDGDTVIEPRPGLTLTTRYRAAFLLAGWSRGVWRPTLRLDHFSTSAPLQIPGAVAGEHGNAVTAALNWRPHDWLRLTLEVLRIDSTRKDNPEYGLPARRDGTQVQLSARLYY</sequence>
<keyword evidence="1" id="KW-0732">Signal</keyword>
<dbReference type="Proteomes" id="UP001381174">
    <property type="component" value="Unassembled WGS sequence"/>
</dbReference>
<evidence type="ECO:0000313" key="2">
    <source>
        <dbReference type="EMBL" id="MEI7038090.1"/>
    </source>
</evidence>
<evidence type="ECO:0008006" key="4">
    <source>
        <dbReference type="Google" id="ProtNLM"/>
    </source>
</evidence>
<feature type="signal peptide" evidence="1">
    <location>
        <begin position="1"/>
        <end position="24"/>
    </location>
</feature>
<comment type="caution">
    <text evidence="2">The sequence shown here is derived from an EMBL/GenBank/DDBJ whole genome shotgun (WGS) entry which is preliminary data.</text>
</comment>